<dbReference type="Gene3D" id="2.130.10.10">
    <property type="entry name" value="YVTN repeat-like/Quinoprotein amine dehydrogenase"/>
    <property type="match status" value="1"/>
</dbReference>
<sequence length="586" mass="62883">MRKLILALGATAAFTGGTTIVLAQANAQQDTEFSVYPVPGTLTAGEKTTISFRGGNADALGTVTVRGSRSGSHPGKLVAHSDGRGVSFKPDKPFEANEQVTVQTDRKIVGASNGDFEINIGDETTRKARPVELPDVGRGDVQKYETRPDLSPPAVTVTTAKPGRAPGLVFLAPKAGRGQDGPMIINDQGELVWFKATPGKIPADFRVQQLGGKPVLTWWEGQLFVGDGDGVGQVYDQNYQKVATVTAGNGYSFDLHEFTLTPQGTALVLSYERFKRDLRPWGGPKDSRVVDNIVQEIDLKTGAVLFEWHSFGNVGLKESGIPAPTAPGFEWEYFHVNSVELTPDNNFLISARNTSAVYKIDRRTGKVLWTLGGKNSTFKLGKGVRFDWQHSARTQADGTINIYDNSAAPPTRKNSRVINVRLDEQAKTATLVKAFKHPLGLLSASQGNVETLPNGNLFVGWGSQRWFSEFDAKGNLVFDGRIARGNDNYRAFRSPWQGYPSNAPQVTAEAGGGKVTARVSWNGATEVARWELLGGADANSLAPLASAPYSGFETALSANGSPAVVAVRAYDAAGKVLTTSGTTKPE</sequence>
<organism evidence="3 4">
    <name type="scientific">Solirubrobacter deserti</name>
    <dbReference type="NCBI Taxonomy" id="2282478"/>
    <lineage>
        <taxon>Bacteria</taxon>
        <taxon>Bacillati</taxon>
        <taxon>Actinomycetota</taxon>
        <taxon>Thermoleophilia</taxon>
        <taxon>Solirubrobacterales</taxon>
        <taxon>Solirubrobacteraceae</taxon>
        <taxon>Solirubrobacter</taxon>
    </lineage>
</organism>
<evidence type="ECO:0000313" key="4">
    <source>
        <dbReference type="Proteomes" id="UP001147700"/>
    </source>
</evidence>
<accession>A0ABT4RR32</accession>
<feature type="chain" id="PRO_5047137214" evidence="2">
    <location>
        <begin position="24"/>
        <end position="586"/>
    </location>
</feature>
<keyword evidence="2" id="KW-0732">Signal</keyword>
<dbReference type="Proteomes" id="UP001147700">
    <property type="component" value="Unassembled WGS sequence"/>
</dbReference>
<gene>
    <name evidence="3" type="ORF">OJ962_26285</name>
</gene>
<dbReference type="Pfam" id="PF14269">
    <property type="entry name" value="Arylsulfotran_2"/>
    <property type="match status" value="1"/>
</dbReference>
<reference evidence="3" key="1">
    <citation type="submission" date="2022-10" db="EMBL/GenBank/DDBJ databases">
        <title>The WGS of Solirubrobacter sp. CPCC 204708.</title>
        <authorList>
            <person name="Jiang Z."/>
        </authorList>
    </citation>
    <scope>NUCLEOTIDE SEQUENCE</scope>
    <source>
        <strain evidence="3">CPCC 204708</strain>
    </source>
</reference>
<dbReference type="PANTHER" id="PTHR35340">
    <property type="entry name" value="PQQ ENZYME REPEAT PROTEIN-RELATED"/>
    <property type="match status" value="1"/>
</dbReference>
<dbReference type="InterPro" id="IPR015943">
    <property type="entry name" value="WD40/YVTN_repeat-like_dom_sf"/>
</dbReference>
<dbReference type="RefSeq" id="WP_202952326.1">
    <property type="nucleotide sequence ID" value="NZ_JAPCID010000049.1"/>
</dbReference>
<feature type="compositionally biased region" description="Basic and acidic residues" evidence="1">
    <location>
        <begin position="79"/>
        <end position="92"/>
    </location>
</feature>
<evidence type="ECO:0000256" key="2">
    <source>
        <dbReference type="SAM" id="SignalP"/>
    </source>
</evidence>
<protein>
    <submittedName>
        <fullName evidence="3">Arylsulfotransferase family protein</fullName>
    </submittedName>
</protein>
<dbReference type="InterPro" id="IPR039535">
    <property type="entry name" value="ASST-like"/>
</dbReference>
<evidence type="ECO:0000256" key="1">
    <source>
        <dbReference type="SAM" id="MobiDB-lite"/>
    </source>
</evidence>
<dbReference type="SUPFAM" id="SSF50998">
    <property type="entry name" value="Quinoprotein alcohol dehydrogenase-like"/>
    <property type="match status" value="1"/>
</dbReference>
<name>A0ABT4RR32_9ACTN</name>
<evidence type="ECO:0000313" key="3">
    <source>
        <dbReference type="EMBL" id="MDA0141033.1"/>
    </source>
</evidence>
<feature type="signal peptide" evidence="2">
    <location>
        <begin position="1"/>
        <end position="23"/>
    </location>
</feature>
<dbReference type="PANTHER" id="PTHR35340:SF5">
    <property type="entry name" value="ASST-DOMAIN-CONTAINING PROTEIN"/>
    <property type="match status" value="1"/>
</dbReference>
<dbReference type="InterPro" id="IPR011047">
    <property type="entry name" value="Quinoprotein_ADH-like_sf"/>
</dbReference>
<proteinExistence type="predicted"/>
<feature type="region of interest" description="Disordered" evidence="1">
    <location>
        <begin position="66"/>
        <end position="92"/>
    </location>
</feature>
<comment type="caution">
    <text evidence="3">The sequence shown here is derived from an EMBL/GenBank/DDBJ whole genome shotgun (WGS) entry which is preliminary data.</text>
</comment>
<dbReference type="InterPro" id="IPR053143">
    <property type="entry name" value="Arylsulfate_ST"/>
</dbReference>
<keyword evidence="4" id="KW-1185">Reference proteome</keyword>
<dbReference type="EMBL" id="JAPCID010000049">
    <property type="protein sequence ID" value="MDA0141033.1"/>
    <property type="molecule type" value="Genomic_DNA"/>
</dbReference>